<dbReference type="EMBL" id="HBKP01001130">
    <property type="protein sequence ID" value="CAE2200070.1"/>
    <property type="molecule type" value="Transcribed_RNA"/>
</dbReference>
<protein>
    <submittedName>
        <fullName evidence="7">Uncharacterized protein</fullName>
    </submittedName>
</protein>
<feature type="compositionally biased region" description="Polar residues" evidence="4">
    <location>
        <begin position="196"/>
        <end position="209"/>
    </location>
</feature>
<feature type="compositionally biased region" description="Acidic residues" evidence="4">
    <location>
        <begin position="232"/>
        <end position="262"/>
    </location>
</feature>
<name>A0A7S4M496_9EUKA</name>
<feature type="coiled-coil region" evidence="3">
    <location>
        <begin position="118"/>
        <end position="145"/>
    </location>
</feature>
<keyword evidence="1 2" id="KW-0728">SH3 domain</keyword>
<dbReference type="SUPFAM" id="SSF50729">
    <property type="entry name" value="PH domain-like"/>
    <property type="match status" value="1"/>
</dbReference>
<sequence length="325" mass="36728">MEAEEAFENLKGTLKKMGVKGPRNGWKKRFFIQKADSPSRLYYYVSQNSATPKGYINLEEAISVLKSTDSTKKNFNFQINTPRRIYQLRAANEEEMNYWIEGVASIIRRLNNAPGETESQLTLELEQAGNRISDLETENTKLRRALQLAATSLDMTYDDIMQQTESGASTLRVPQKPKETEKSSQKQEETVEDTNSKPAVQDTTVSNENDVSEHTEEDKSANNEKQEKAEDPEPTNEEEENSAQEDEVVDDEEEESESESEIDTSGHFGATVKFDYEARKNYELSIKKGDIITVVSQHDNGWWLGCDGDGKQGYFPGSYVVAIDS</sequence>
<dbReference type="InterPro" id="IPR001849">
    <property type="entry name" value="PH_domain"/>
</dbReference>
<dbReference type="SMART" id="SM00233">
    <property type="entry name" value="PH"/>
    <property type="match status" value="1"/>
</dbReference>
<evidence type="ECO:0000256" key="2">
    <source>
        <dbReference type="PROSITE-ProRule" id="PRU00192"/>
    </source>
</evidence>
<accession>A0A7S4M496</accession>
<dbReference type="PROSITE" id="PS50002">
    <property type="entry name" value="SH3"/>
    <property type="match status" value="1"/>
</dbReference>
<proteinExistence type="predicted"/>
<dbReference type="PANTHER" id="PTHR45960">
    <property type="entry name" value="GRB2-ASSOCIATED-BINDING PROTEIN"/>
    <property type="match status" value="1"/>
</dbReference>
<gene>
    <name evidence="7" type="ORF">VSP0166_LOCUS798</name>
</gene>
<dbReference type="SMART" id="SM00326">
    <property type="entry name" value="SH3"/>
    <property type="match status" value="1"/>
</dbReference>
<dbReference type="Gene3D" id="2.30.30.40">
    <property type="entry name" value="SH3 Domains"/>
    <property type="match status" value="1"/>
</dbReference>
<feature type="domain" description="PH" evidence="6">
    <location>
        <begin position="7"/>
        <end position="108"/>
    </location>
</feature>
<dbReference type="PROSITE" id="PS50003">
    <property type="entry name" value="PH_DOMAIN"/>
    <property type="match status" value="1"/>
</dbReference>
<evidence type="ECO:0000259" key="5">
    <source>
        <dbReference type="PROSITE" id="PS50002"/>
    </source>
</evidence>
<feature type="domain" description="SH3" evidence="5">
    <location>
        <begin position="265"/>
        <end position="325"/>
    </location>
</feature>
<keyword evidence="3" id="KW-0175">Coiled coil</keyword>
<dbReference type="InterPro" id="IPR011993">
    <property type="entry name" value="PH-like_dom_sf"/>
</dbReference>
<dbReference type="CDD" id="cd00174">
    <property type="entry name" value="SH3"/>
    <property type="match status" value="1"/>
</dbReference>
<feature type="compositionally biased region" description="Basic and acidic residues" evidence="4">
    <location>
        <begin position="176"/>
        <end position="189"/>
    </location>
</feature>
<dbReference type="Gene3D" id="2.30.29.30">
    <property type="entry name" value="Pleckstrin-homology domain (PH domain)/Phosphotyrosine-binding domain (PTB)"/>
    <property type="match status" value="1"/>
</dbReference>
<dbReference type="PANTHER" id="PTHR45960:SF2">
    <property type="entry name" value="PROTEIN DAUGHTER OF SEVENLESS"/>
    <property type="match status" value="1"/>
</dbReference>
<dbReference type="PRINTS" id="PR00452">
    <property type="entry name" value="SH3DOMAIN"/>
</dbReference>
<dbReference type="Pfam" id="PF00018">
    <property type="entry name" value="SH3_1"/>
    <property type="match status" value="1"/>
</dbReference>
<organism evidence="7">
    <name type="scientific">Vannella robusta</name>
    <dbReference type="NCBI Taxonomy" id="1487602"/>
    <lineage>
        <taxon>Eukaryota</taxon>
        <taxon>Amoebozoa</taxon>
        <taxon>Discosea</taxon>
        <taxon>Flabellinia</taxon>
        <taxon>Vannellidae</taxon>
        <taxon>Vannella</taxon>
    </lineage>
</organism>
<evidence type="ECO:0000259" key="6">
    <source>
        <dbReference type="PROSITE" id="PS50003"/>
    </source>
</evidence>
<dbReference type="Pfam" id="PF00169">
    <property type="entry name" value="PH"/>
    <property type="match status" value="1"/>
</dbReference>
<dbReference type="SUPFAM" id="SSF50044">
    <property type="entry name" value="SH3-domain"/>
    <property type="match status" value="1"/>
</dbReference>
<feature type="compositionally biased region" description="Basic and acidic residues" evidence="4">
    <location>
        <begin position="211"/>
        <end position="231"/>
    </location>
</feature>
<evidence type="ECO:0000256" key="3">
    <source>
        <dbReference type="SAM" id="Coils"/>
    </source>
</evidence>
<dbReference type="InterPro" id="IPR046355">
    <property type="entry name" value="Gab1-4-like"/>
</dbReference>
<evidence type="ECO:0000313" key="7">
    <source>
        <dbReference type="EMBL" id="CAE2200070.1"/>
    </source>
</evidence>
<dbReference type="InterPro" id="IPR001452">
    <property type="entry name" value="SH3_domain"/>
</dbReference>
<dbReference type="AlphaFoldDB" id="A0A7S4M496"/>
<dbReference type="InterPro" id="IPR036028">
    <property type="entry name" value="SH3-like_dom_sf"/>
</dbReference>
<evidence type="ECO:0000256" key="4">
    <source>
        <dbReference type="SAM" id="MobiDB-lite"/>
    </source>
</evidence>
<feature type="region of interest" description="Disordered" evidence="4">
    <location>
        <begin position="166"/>
        <end position="267"/>
    </location>
</feature>
<evidence type="ECO:0000256" key="1">
    <source>
        <dbReference type="ARBA" id="ARBA00022443"/>
    </source>
</evidence>
<reference evidence="7" key="1">
    <citation type="submission" date="2021-01" db="EMBL/GenBank/DDBJ databases">
        <authorList>
            <person name="Corre E."/>
            <person name="Pelletier E."/>
            <person name="Niang G."/>
            <person name="Scheremetjew M."/>
            <person name="Finn R."/>
            <person name="Kale V."/>
            <person name="Holt S."/>
            <person name="Cochrane G."/>
            <person name="Meng A."/>
            <person name="Brown T."/>
            <person name="Cohen L."/>
        </authorList>
    </citation>
    <scope>NUCLEOTIDE SEQUENCE</scope>
    <source>
        <strain evidence="7">DIVA3 518/3/11/1/6</strain>
    </source>
</reference>